<dbReference type="EnsemblProtists" id="EKX47304">
    <property type="protein sequence ID" value="EKX47304"/>
    <property type="gene ID" value="GUITHDRAFT_137490"/>
</dbReference>
<name>L1JGQ4_GUITC</name>
<dbReference type="AlphaFoldDB" id="L1JGQ4"/>
<dbReference type="GeneID" id="17304070"/>
<dbReference type="RefSeq" id="XP_005834284.1">
    <property type="nucleotide sequence ID" value="XM_005834227.1"/>
</dbReference>
<sequence>MDGGWLQKTFESMEREGVGGWNVPNVILFLPGKIKAFQADVIGRLRSCSMRAVQPTMEIGRSRSDGGRMPVQQGSRVTAYTVRIRRESCELTLHDALSVENFFGGLVQKDHLMQMYDSGTDSLLIQAMWCPHWCKTVQHKLPSRIPREGEPELMAFERIISFHSNVGMILQAKVLEGVERIVKCIIGQAKTPLKIRRLDLFFMLADGTELLFLFCAGGEASHNSVPLNMSGAEKTNVNEILRDSVMQGRQQKDSMRSKKVSLDAIMHFFQTYSFQAAVQKLERNGIRLQECRYESSAKVAEKRLGEVLEDMADEDGGSRGKPARKSNGDMIAKLCCSADGQEKLFGESQHRSFLLLLIVLSLLSLLVRFYPGELSPAMETIYQMLRIEFMQDYVEQVQRGSKRKADKPKLPQPPTRLEFRTMRGDPALLERSVLKLCDRCVTQVVNAKTETIINTIRELLLDMT</sequence>
<organism evidence="1">
    <name type="scientific">Guillardia theta (strain CCMP2712)</name>
    <name type="common">Cryptophyte</name>
    <dbReference type="NCBI Taxonomy" id="905079"/>
    <lineage>
        <taxon>Eukaryota</taxon>
        <taxon>Cryptophyceae</taxon>
        <taxon>Pyrenomonadales</taxon>
        <taxon>Geminigeraceae</taxon>
        <taxon>Guillardia</taxon>
    </lineage>
</organism>
<reference evidence="1 3" key="1">
    <citation type="journal article" date="2012" name="Nature">
        <title>Algal genomes reveal evolutionary mosaicism and the fate of nucleomorphs.</title>
        <authorList>
            <consortium name="DOE Joint Genome Institute"/>
            <person name="Curtis B.A."/>
            <person name="Tanifuji G."/>
            <person name="Burki F."/>
            <person name="Gruber A."/>
            <person name="Irimia M."/>
            <person name="Maruyama S."/>
            <person name="Arias M.C."/>
            <person name="Ball S.G."/>
            <person name="Gile G.H."/>
            <person name="Hirakawa Y."/>
            <person name="Hopkins J.F."/>
            <person name="Kuo A."/>
            <person name="Rensing S.A."/>
            <person name="Schmutz J."/>
            <person name="Symeonidi A."/>
            <person name="Elias M."/>
            <person name="Eveleigh R.J."/>
            <person name="Herman E.K."/>
            <person name="Klute M.J."/>
            <person name="Nakayama T."/>
            <person name="Obornik M."/>
            <person name="Reyes-Prieto A."/>
            <person name="Armbrust E.V."/>
            <person name="Aves S.J."/>
            <person name="Beiko R.G."/>
            <person name="Coutinho P."/>
            <person name="Dacks J.B."/>
            <person name="Durnford D.G."/>
            <person name="Fast N.M."/>
            <person name="Green B.R."/>
            <person name="Grisdale C.J."/>
            <person name="Hempel F."/>
            <person name="Henrissat B."/>
            <person name="Hoppner M.P."/>
            <person name="Ishida K."/>
            <person name="Kim E."/>
            <person name="Koreny L."/>
            <person name="Kroth P.G."/>
            <person name="Liu Y."/>
            <person name="Malik S.B."/>
            <person name="Maier U.G."/>
            <person name="McRose D."/>
            <person name="Mock T."/>
            <person name="Neilson J.A."/>
            <person name="Onodera N.T."/>
            <person name="Poole A.M."/>
            <person name="Pritham E.J."/>
            <person name="Richards T.A."/>
            <person name="Rocap G."/>
            <person name="Roy S.W."/>
            <person name="Sarai C."/>
            <person name="Schaack S."/>
            <person name="Shirato S."/>
            <person name="Slamovits C.H."/>
            <person name="Spencer D.F."/>
            <person name="Suzuki S."/>
            <person name="Worden A.Z."/>
            <person name="Zauner S."/>
            <person name="Barry K."/>
            <person name="Bell C."/>
            <person name="Bharti A.K."/>
            <person name="Crow J.A."/>
            <person name="Grimwood J."/>
            <person name="Kramer R."/>
            <person name="Lindquist E."/>
            <person name="Lucas S."/>
            <person name="Salamov A."/>
            <person name="McFadden G.I."/>
            <person name="Lane C.E."/>
            <person name="Keeling P.J."/>
            <person name="Gray M.W."/>
            <person name="Grigoriev I.V."/>
            <person name="Archibald J.M."/>
        </authorList>
    </citation>
    <scope>NUCLEOTIDE SEQUENCE</scope>
    <source>
        <strain evidence="1 3">CCMP2712</strain>
    </source>
</reference>
<proteinExistence type="predicted"/>
<dbReference type="HOGENOM" id="CLU_589822_0_0_1"/>
<reference evidence="2" key="3">
    <citation type="submission" date="2016-03" db="UniProtKB">
        <authorList>
            <consortium name="EnsemblProtists"/>
        </authorList>
    </citation>
    <scope>IDENTIFICATION</scope>
</reference>
<reference evidence="3" key="2">
    <citation type="submission" date="2012-11" db="EMBL/GenBank/DDBJ databases">
        <authorList>
            <person name="Kuo A."/>
            <person name="Curtis B.A."/>
            <person name="Tanifuji G."/>
            <person name="Burki F."/>
            <person name="Gruber A."/>
            <person name="Irimia M."/>
            <person name="Maruyama S."/>
            <person name="Arias M.C."/>
            <person name="Ball S.G."/>
            <person name="Gile G.H."/>
            <person name="Hirakawa Y."/>
            <person name="Hopkins J.F."/>
            <person name="Rensing S.A."/>
            <person name="Schmutz J."/>
            <person name="Symeonidi A."/>
            <person name="Elias M."/>
            <person name="Eveleigh R.J."/>
            <person name="Herman E.K."/>
            <person name="Klute M.J."/>
            <person name="Nakayama T."/>
            <person name="Obornik M."/>
            <person name="Reyes-Prieto A."/>
            <person name="Armbrust E.V."/>
            <person name="Aves S.J."/>
            <person name="Beiko R.G."/>
            <person name="Coutinho P."/>
            <person name="Dacks J.B."/>
            <person name="Durnford D.G."/>
            <person name="Fast N.M."/>
            <person name="Green B.R."/>
            <person name="Grisdale C."/>
            <person name="Hempe F."/>
            <person name="Henrissat B."/>
            <person name="Hoppner M.P."/>
            <person name="Ishida K.-I."/>
            <person name="Kim E."/>
            <person name="Koreny L."/>
            <person name="Kroth P.G."/>
            <person name="Liu Y."/>
            <person name="Malik S.-B."/>
            <person name="Maier U.G."/>
            <person name="McRose D."/>
            <person name="Mock T."/>
            <person name="Neilson J.A."/>
            <person name="Onodera N.T."/>
            <person name="Poole A.M."/>
            <person name="Pritham E.J."/>
            <person name="Richards T.A."/>
            <person name="Rocap G."/>
            <person name="Roy S.W."/>
            <person name="Sarai C."/>
            <person name="Schaack S."/>
            <person name="Shirato S."/>
            <person name="Slamovits C.H."/>
            <person name="Spencer D.F."/>
            <person name="Suzuki S."/>
            <person name="Worden A.Z."/>
            <person name="Zauner S."/>
            <person name="Barry K."/>
            <person name="Bell C."/>
            <person name="Bharti A.K."/>
            <person name="Crow J.A."/>
            <person name="Grimwood J."/>
            <person name="Kramer R."/>
            <person name="Lindquist E."/>
            <person name="Lucas S."/>
            <person name="Salamov A."/>
            <person name="McFadden G.I."/>
            <person name="Lane C.E."/>
            <person name="Keeling P.J."/>
            <person name="Gray M.W."/>
            <person name="Grigoriev I.V."/>
            <person name="Archibald J.M."/>
        </authorList>
    </citation>
    <scope>NUCLEOTIDE SEQUENCE</scope>
    <source>
        <strain evidence="3">CCMP2712</strain>
    </source>
</reference>
<dbReference type="KEGG" id="gtt:GUITHDRAFT_137490"/>
<dbReference type="PaxDb" id="55529-EKX47304"/>
<dbReference type="EMBL" id="JH992990">
    <property type="protein sequence ID" value="EKX47304.1"/>
    <property type="molecule type" value="Genomic_DNA"/>
</dbReference>
<dbReference type="Proteomes" id="UP000011087">
    <property type="component" value="Unassembled WGS sequence"/>
</dbReference>
<accession>L1JGQ4</accession>
<evidence type="ECO:0000313" key="3">
    <source>
        <dbReference type="Proteomes" id="UP000011087"/>
    </source>
</evidence>
<keyword evidence="3" id="KW-1185">Reference proteome</keyword>
<evidence type="ECO:0000313" key="1">
    <source>
        <dbReference type="EMBL" id="EKX47304.1"/>
    </source>
</evidence>
<protein>
    <submittedName>
        <fullName evidence="1 2">Uncharacterized protein</fullName>
    </submittedName>
</protein>
<gene>
    <name evidence="1" type="ORF">GUITHDRAFT_137490</name>
</gene>
<evidence type="ECO:0000313" key="2">
    <source>
        <dbReference type="EnsemblProtists" id="EKX47304"/>
    </source>
</evidence>